<protein>
    <submittedName>
        <fullName evidence="1">Uncharacterized protein</fullName>
    </submittedName>
</protein>
<organism evidence="1 2">
    <name type="scientific">Monilinia fructicola</name>
    <name type="common">Brown rot fungus</name>
    <name type="synonym">Ciboria fructicola</name>
    <dbReference type="NCBI Taxonomy" id="38448"/>
    <lineage>
        <taxon>Eukaryota</taxon>
        <taxon>Fungi</taxon>
        <taxon>Dikarya</taxon>
        <taxon>Ascomycota</taxon>
        <taxon>Pezizomycotina</taxon>
        <taxon>Leotiomycetes</taxon>
        <taxon>Helotiales</taxon>
        <taxon>Sclerotiniaceae</taxon>
        <taxon>Monilinia</taxon>
    </lineage>
</organism>
<comment type="caution">
    <text evidence="1">The sequence shown here is derived from an EMBL/GenBank/DDBJ whole genome shotgun (WGS) entry which is preliminary data.</text>
</comment>
<gene>
    <name evidence="1" type="ORF">EYC84_010931</name>
</gene>
<name>A0A5M9J6R0_MONFR</name>
<keyword evidence="2" id="KW-1185">Reference proteome</keyword>
<reference evidence="1 2" key="1">
    <citation type="submission" date="2019-06" db="EMBL/GenBank/DDBJ databases">
        <title>Genome Sequence of the Brown Rot Fungal Pathogen Monilinia fructicola.</title>
        <authorList>
            <person name="De Miccolis Angelini R.M."/>
            <person name="Landi L."/>
            <person name="Abate D."/>
            <person name="Pollastro S."/>
            <person name="Romanazzi G."/>
            <person name="Faretra F."/>
        </authorList>
    </citation>
    <scope>NUCLEOTIDE SEQUENCE [LARGE SCALE GENOMIC DNA]</scope>
    <source>
        <strain evidence="1 2">Mfrc123</strain>
    </source>
</reference>
<dbReference type="AlphaFoldDB" id="A0A5M9J6R0"/>
<evidence type="ECO:0000313" key="1">
    <source>
        <dbReference type="EMBL" id="KAA8565194.1"/>
    </source>
</evidence>
<evidence type="ECO:0000313" key="2">
    <source>
        <dbReference type="Proteomes" id="UP000322873"/>
    </source>
</evidence>
<dbReference type="EMBL" id="VICG01000014">
    <property type="protein sequence ID" value="KAA8565194.1"/>
    <property type="molecule type" value="Genomic_DNA"/>
</dbReference>
<proteinExistence type="predicted"/>
<dbReference type="Proteomes" id="UP000322873">
    <property type="component" value="Unassembled WGS sequence"/>
</dbReference>
<sequence length="163" mass="18638">MAQYWFKQSYATTESRNFVDSGVMNLVHEVIKLHDSHPVNIQTQQTKEFHREIMNAGGSLGFPVSTLIYFQALILKSFPTAELSNTRQFDGTRQEKTSMAQWYDTGLDIQYNDSKASDIGKKPNDKKALQAFRKRIIHGLCKRHHGLIIREIYSAPHTGPVDL</sequence>
<accession>A0A5M9J6R0</accession>